<feature type="non-terminal residue" evidence="1">
    <location>
        <position position="1"/>
    </location>
</feature>
<sequence>YLRMNKETFDLIYSMILTKISHAPNHCRPITPLEKLSTT</sequence>
<protein>
    <submittedName>
        <fullName evidence="1">Uncharacterized protein</fullName>
    </submittedName>
</protein>
<evidence type="ECO:0000313" key="1">
    <source>
        <dbReference type="EMBL" id="CAG7716132.1"/>
    </source>
</evidence>
<dbReference type="EMBL" id="CAJVCH010036173">
    <property type="protein sequence ID" value="CAG7716132.1"/>
    <property type="molecule type" value="Genomic_DNA"/>
</dbReference>
<reference evidence="1" key="1">
    <citation type="submission" date="2021-06" db="EMBL/GenBank/DDBJ databases">
        <authorList>
            <person name="Hodson N. C."/>
            <person name="Mongue J. A."/>
            <person name="Jaron S. K."/>
        </authorList>
    </citation>
    <scope>NUCLEOTIDE SEQUENCE</scope>
</reference>
<proteinExistence type="predicted"/>
<dbReference type="Proteomes" id="UP000708208">
    <property type="component" value="Unassembled WGS sequence"/>
</dbReference>
<accession>A0A8J2NRV3</accession>
<gene>
    <name evidence="1" type="ORF">AFUS01_LOCUS5661</name>
</gene>
<dbReference type="AlphaFoldDB" id="A0A8J2NRV3"/>
<name>A0A8J2NRV3_9HEXA</name>
<evidence type="ECO:0000313" key="2">
    <source>
        <dbReference type="Proteomes" id="UP000708208"/>
    </source>
</evidence>
<comment type="caution">
    <text evidence="1">The sequence shown here is derived from an EMBL/GenBank/DDBJ whole genome shotgun (WGS) entry which is preliminary data.</text>
</comment>
<organism evidence="1 2">
    <name type="scientific">Allacma fusca</name>
    <dbReference type="NCBI Taxonomy" id="39272"/>
    <lineage>
        <taxon>Eukaryota</taxon>
        <taxon>Metazoa</taxon>
        <taxon>Ecdysozoa</taxon>
        <taxon>Arthropoda</taxon>
        <taxon>Hexapoda</taxon>
        <taxon>Collembola</taxon>
        <taxon>Symphypleona</taxon>
        <taxon>Sminthuridae</taxon>
        <taxon>Allacma</taxon>
    </lineage>
</organism>
<keyword evidence="2" id="KW-1185">Reference proteome</keyword>